<dbReference type="InterPro" id="IPR029052">
    <property type="entry name" value="Metallo-depent_PP-like"/>
</dbReference>
<dbReference type="EC" id="3.1.4.-" evidence="2"/>
<proteinExistence type="inferred from homology"/>
<name>A0A1U7NKS8_9FIRM</name>
<dbReference type="GO" id="GO:0046872">
    <property type="term" value="F:metal ion binding"/>
    <property type="evidence" value="ECO:0007669"/>
    <property type="project" value="UniProtKB-KW"/>
</dbReference>
<dbReference type="AlphaFoldDB" id="A0A1U7NKS8"/>
<dbReference type="PANTHER" id="PTHR11124">
    <property type="entry name" value="VACUOLAR SORTING PROTEIN VPS29"/>
    <property type="match status" value="1"/>
</dbReference>
<feature type="domain" description="Calcineurin-like phosphoesterase" evidence="3">
    <location>
        <begin position="7"/>
        <end position="148"/>
    </location>
</feature>
<dbReference type="GO" id="GO:0016787">
    <property type="term" value="F:hydrolase activity"/>
    <property type="evidence" value="ECO:0007669"/>
    <property type="project" value="UniProtKB-UniRule"/>
</dbReference>
<dbReference type="OrthoDB" id="9800565at2"/>
<dbReference type="InterPro" id="IPR000979">
    <property type="entry name" value="Phosphodiesterase_MJ0936/Vps29"/>
</dbReference>
<keyword evidence="5" id="KW-1185">Reference proteome</keyword>
<accession>A0A1U7NKS8</accession>
<dbReference type="NCBIfam" id="TIGR00040">
    <property type="entry name" value="yfcE"/>
    <property type="match status" value="1"/>
</dbReference>
<evidence type="ECO:0000256" key="1">
    <source>
        <dbReference type="ARBA" id="ARBA00008950"/>
    </source>
</evidence>
<dbReference type="Proteomes" id="UP000186705">
    <property type="component" value="Unassembled WGS sequence"/>
</dbReference>
<evidence type="ECO:0000256" key="2">
    <source>
        <dbReference type="RuleBase" id="RU362039"/>
    </source>
</evidence>
<reference evidence="4 5" key="1">
    <citation type="submission" date="2016-11" db="EMBL/GenBank/DDBJ databases">
        <title>Description of two novel members of the family Erysipelotrichaceae: Ileibacterium lipovorans gen. nov., sp. nov. and Dubosiella newyorkensis, gen. nov., sp. nov.</title>
        <authorList>
            <person name="Cox L.M."/>
            <person name="Sohn J."/>
            <person name="Tyrrell K.L."/>
            <person name="Citron D.M."/>
            <person name="Lawson P.A."/>
            <person name="Patel N.B."/>
            <person name="Iizumi T."/>
            <person name="Perez-Perez G.I."/>
            <person name="Goldstein E.J."/>
            <person name="Blaser M.J."/>
        </authorList>
    </citation>
    <scope>NUCLEOTIDE SEQUENCE [LARGE SCALE GENOMIC DNA]</scope>
    <source>
        <strain evidence="4 5">NYU-BL-A4</strain>
    </source>
</reference>
<comment type="cofactor">
    <cofactor evidence="2">
        <name>a divalent metal cation</name>
        <dbReference type="ChEBI" id="CHEBI:60240"/>
    </cofactor>
</comment>
<evidence type="ECO:0000313" key="4">
    <source>
        <dbReference type="EMBL" id="OLU45013.1"/>
    </source>
</evidence>
<comment type="caution">
    <text evidence="4">The sequence shown here is derived from an EMBL/GenBank/DDBJ whole genome shotgun (WGS) entry which is preliminary data.</text>
</comment>
<dbReference type="InterPro" id="IPR024654">
    <property type="entry name" value="Calcineurin-like_PHP_lpxH"/>
</dbReference>
<keyword evidence="2" id="KW-0479">Metal-binding</keyword>
<gene>
    <name evidence="4" type="ORF">BO225_09480</name>
</gene>
<organism evidence="4 5">
    <name type="scientific">Dubosiella newyorkensis</name>
    <dbReference type="NCBI Taxonomy" id="1862672"/>
    <lineage>
        <taxon>Bacteria</taxon>
        <taxon>Bacillati</taxon>
        <taxon>Bacillota</taxon>
        <taxon>Erysipelotrichia</taxon>
        <taxon>Erysipelotrichales</taxon>
        <taxon>Erysipelotrichaceae</taxon>
        <taxon>Dubosiella</taxon>
    </lineage>
</organism>
<dbReference type="Gene3D" id="3.60.21.10">
    <property type="match status" value="1"/>
</dbReference>
<dbReference type="GeneID" id="78276171"/>
<dbReference type="STRING" id="1862672.BO225_09480"/>
<dbReference type="Pfam" id="PF12850">
    <property type="entry name" value="Metallophos_2"/>
    <property type="match status" value="1"/>
</dbReference>
<dbReference type="RefSeq" id="WP_076342018.1">
    <property type="nucleotide sequence ID" value="NZ_CAJTMI010000003.1"/>
</dbReference>
<sequence>MDKKRYKVVVVSDSHGLSGLLDQIVKDNPDADLFIHCGDLEDNPLDFNRWLFVRGNNDFFPGDTMPMERTIKVGEHRIYVAHSHRVSFVNREEQLVRIARSYGCDIVCFGHTHCSMIKRMHDVLLVNPGSLWSSRDGKEPSYAILYLEGMQVEAELRFESEW</sequence>
<dbReference type="SUPFAM" id="SSF56300">
    <property type="entry name" value="Metallo-dependent phosphatases"/>
    <property type="match status" value="1"/>
</dbReference>
<dbReference type="EMBL" id="MPKA01000090">
    <property type="protein sequence ID" value="OLU45013.1"/>
    <property type="molecule type" value="Genomic_DNA"/>
</dbReference>
<evidence type="ECO:0000259" key="3">
    <source>
        <dbReference type="Pfam" id="PF12850"/>
    </source>
</evidence>
<evidence type="ECO:0000313" key="5">
    <source>
        <dbReference type="Proteomes" id="UP000186705"/>
    </source>
</evidence>
<comment type="similarity">
    <text evidence="1 2">Belongs to the metallophosphoesterase superfamily. YfcE family.</text>
</comment>
<protein>
    <recommendedName>
        <fullName evidence="2">Phosphoesterase</fullName>
        <ecNumber evidence="2">3.1.4.-</ecNumber>
    </recommendedName>
</protein>